<evidence type="ECO:0000256" key="5">
    <source>
        <dbReference type="ARBA" id="ARBA00023274"/>
    </source>
</evidence>
<keyword evidence="5" id="KW-0687">Ribonucleoprotein</keyword>
<comment type="similarity">
    <text evidence="6">Belongs to the MPP10 family.</text>
</comment>
<feature type="compositionally biased region" description="Basic and acidic residues" evidence="7">
    <location>
        <begin position="197"/>
        <end position="211"/>
    </location>
</feature>
<keyword evidence="3" id="KW-0698">rRNA processing</keyword>
<dbReference type="Proteomes" id="UP001439008">
    <property type="component" value="Unassembled WGS sequence"/>
</dbReference>
<gene>
    <name evidence="8" type="primary">MPP10</name>
    <name evidence="8" type="ORF">MHBO_001478</name>
</gene>
<evidence type="ECO:0000256" key="2">
    <source>
        <dbReference type="ARBA" id="ARBA00022517"/>
    </source>
</evidence>
<feature type="region of interest" description="Disordered" evidence="7">
    <location>
        <begin position="197"/>
        <end position="227"/>
    </location>
</feature>
<protein>
    <submittedName>
        <fullName evidence="8">U3 snoRNP protein</fullName>
    </submittedName>
</protein>
<keyword evidence="9" id="KW-1185">Reference proteome</keyword>
<comment type="caution">
    <text evidence="8">The sequence shown here is derived from an EMBL/GenBank/DDBJ whole genome shotgun (WGS) entry which is preliminary data.</text>
</comment>
<dbReference type="Pfam" id="PF04006">
    <property type="entry name" value="Mpp10"/>
    <property type="match status" value="1"/>
</dbReference>
<dbReference type="PANTHER" id="PTHR17039">
    <property type="entry name" value="U3 SMALL NUCLEOLAR RIBONUCLEOPROTEIN PROTEIN MPP10"/>
    <property type="match status" value="1"/>
</dbReference>
<accession>A0ABV2AJ84</accession>
<dbReference type="EMBL" id="JBDODL010000368">
    <property type="protein sequence ID" value="MES1919692.1"/>
    <property type="molecule type" value="Genomic_DNA"/>
</dbReference>
<keyword evidence="4" id="KW-0539">Nucleus</keyword>
<reference evidence="8 9" key="1">
    <citation type="journal article" date="2024" name="BMC Biol.">
        <title>Comparative genomics of Ascetosporea gives new insight into the evolutionary basis for animal parasitism in Rhizaria.</title>
        <authorList>
            <person name="Hiltunen Thoren M."/>
            <person name="Onut-Brannstrom I."/>
            <person name="Alfjorden A."/>
            <person name="Peckova H."/>
            <person name="Swords F."/>
            <person name="Hooper C."/>
            <person name="Holzer A.S."/>
            <person name="Bass D."/>
            <person name="Burki F."/>
        </authorList>
    </citation>
    <scope>NUCLEOTIDE SEQUENCE [LARGE SCALE GENOMIC DNA]</scope>
    <source>
        <strain evidence="8">20-A016</strain>
    </source>
</reference>
<evidence type="ECO:0000256" key="4">
    <source>
        <dbReference type="ARBA" id="ARBA00023242"/>
    </source>
</evidence>
<keyword evidence="2" id="KW-0690">Ribosome biogenesis</keyword>
<dbReference type="PANTHER" id="PTHR17039:SF0">
    <property type="entry name" value="U3 SMALL NUCLEOLAR RIBONUCLEOPROTEIN PROTEIN MPP10"/>
    <property type="match status" value="1"/>
</dbReference>
<name>A0ABV2AJ84_9EUKA</name>
<feature type="compositionally biased region" description="Basic residues" evidence="7">
    <location>
        <begin position="212"/>
        <end position="221"/>
    </location>
</feature>
<organism evidence="8 9">
    <name type="scientific">Bonamia ostreae</name>
    <dbReference type="NCBI Taxonomy" id="126728"/>
    <lineage>
        <taxon>Eukaryota</taxon>
        <taxon>Sar</taxon>
        <taxon>Rhizaria</taxon>
        <taxon>Endomyxa</taxon>
        <taxon>Ascetosporea</taxon>
        <taxon>Haplosporida</taxon>
        <taxon>Bonamia</taxon>
    </lineage>
</organism>
<evidence type="ECO:0000256" key="3">
    <source>
        <dbReference type="ARBA" id="ARBA00022552"/>
    </source>
</evidence>
<evidence type="ECO:0000313" key="9">
    <source>
        <dbReference type="Proteomes" id="UP001439008"/>
    </source>
</evidence>
<comment type="subcellular location">
    <subcellularLocation>
        <location evidence="1">Nucleus</location>
        <location evidence="1">Nucleolus</location>
    </subcellularLocation>
</comment>
<proteinExistence type="inferred from homology"/>
<evidence type="ECO:0000313" key="8">
    <source>
        <dbReference type="EMBL" id="MES1919692.1"/>
    </source>
</evidence>
<sequence length="227" mass="26275">MGEVTATNRPQNSLLDKLLEFDVQVAPAPKITADYNKEIESSIKKHILDDDFDDKLSYLARRSAKVPQARENETNVPQTRSERGLADIYEEKFLDAKNSHLKNRTPFGAKSHILSADSEELSPVQMEALKLFASLSRSLEALSNFHYTPKAPKQWNIRKKEVPAIQLEEKLPITEAKQIEPRLNDDTENAVYKEKKERLFLNDEKSREDRKRQKRKRKSAFKNKLQI</sequence>
<evidence type="ECO:0000256" key="1">
    <source>
        <dbReference type="ARBA" id="ARBA00004604"/>
    </source>
</evidence>
<evidence type="ECO:0000256" key="6">
    <source>
        <dbReference type="ARBA" id="ARBA00029455"/>
    </source>
</evidence>
<dbReference type="InterPro" id="IPR012173">
    <property type="entry name" value="Mpp10"/>
</dbReference>
<evidence type="ECO:0000256" key="7">
    <source>
        <dbReference type="SAM" id="MobiDB-lite"/>
    </source>
</evidence>